<comment type="caution">
    <text evidence="4">The sequence shown here is derived from an EMBL/GenBank/DDBJ whole genome shotgun (WGS) entry which is preliminary data.</text>
</comment>
<protein>
    <recommendedName>
        <fullName evidence="6">PAS domain-containing protein</fullName>
    </recommendedName>
</protein>
<evidence type="ECO:0000313" key="4">
    <source>
        <dbReference type="EMBL" id="GEL17108.1"/>
    </source>
</evidence>
<dbReference type="RefSeq" id="WP_147200943.1">
    <property type="nucleotide sequence ID" value="NZ_AUII01000004.1"/>
</dbReference>
<dbReference type="Gene3D" id="3.30.450.40">
    <property type="match status" value="1"/>
</dbReference>
<dbReference type="GO" id="GO:0016791">
    <property type="term" value="F:phosphatase activity"/>
    <property type="evidence" value="ECO:0007669"/>
    <property type="project" value="TreeGrafter"/>
</dbReference>
<dbReference type="Gene3D" id="3.30.450.20">
    <property type="entry name" value="PAS domain"/>
    <property type="match status" value="1"/>
</dbReference>
<dbReference type="SMART" id="SM00331">
    <property type="entry name" value="PP2C_SIG"/>
    <property type="match status" value="1"/>
</dbReference>
<dbReference type="SMART" id="SM00065">
    <property type="entry name" value="GAF"/>
    <property type="match status" value="2"/>
</dbReference>
<dbReference type="InterPro" id="IPR052016">
    <property type="entry name" value="Bact_Sigma-Reg"/>
</dbReference>
<gene>
    <name evidence="4" type="ORF">PA7_09450</name>
</gene>
<accession>A0A511D2H2</accession>
<dbReference type="SUPFAM" id="SSF55785">
    <property type="entry name" value="PYP-like sensor domain (PAS domain)"/>
    <property type="match status" value="1"/>
</dbReference>
<keyword evidence="5" id="KW-1185">Reference proteome</keyword>
<dbReference type="SUPFAM" id="SSF81606">
    <property type="entry name" value="PP2C-like"/>
    <property type="match status" value="1"/>
</dbReference>
<dbReference type="Pfam" id="PF01590">
    <property type="entry name" value="GAF"/>
    <property type="match status" value="2"/>
</dbReference>
<evidence type="ECO:0000259" key="3">
    <source>
        <dbReference type="SMART" id="SM00331"/>
    </source>
</evidence>
<feature type="domain" description="GAF" evidence="2">
    <location>
        <begin position="25"/>
        <end position="171"/>
    </location>
</feature>
<dbReference type="SUPFAM" id="SSF55781">
    <property type="entry name" value="GAF domain-like"/>
    <property type="match status" value="2"/>
</dbReference>
<proteinExistence type="predicted"/>
<dbReference type="InterPro" id="IPR036457">
    <property type="entry name" value="PPM-type-like_dom_sf"/>
</dbReference>
<dbReference type="Pfam" id="PF07228">
    <property type="entry name" value="SpoIIE"/>
    <property type="match status" value="1"/>
</dbReference>
<dbReference type="AlphaFoldDB" id="A0A511D2H2"/>
<dbReference type="PANTHER" id="PTHR43156">
    <property type="entry name" value="STAGE II SPORULATION PROTEIN E-RELATED"/>
    <property type="match status" value="1"/>
</dbReference>
<feature type="domain" description="PPM-type phosphatase" evidence="3">
    <location>
        <begin position="509"/>
        <end position="723"/>
    </location>
</feature>
<evidence type="ECO:0000259" key="2">
    <source>
        <dbReference type="SMART" id="SM00065"/>
    </source>
</evidence>
<name>A0A511D2H2_9PSEU</name>
<dbReference type="InterPro" id="IPR001932">
    <property type="entry name" value="PPM-type_phosphatase-like_dom"/>
</dbReference>
<reference evidence="4 5" key="1">
    <citation type="submission" date="2019-07" db="EMBL/GenBank/DDBJ databases">
        <title>Whole genome shotgun sequence of Pseudonocardia asaccharolytica NBRC 16224.</title>
        <authorList>
            <person name="Hosoyama A."/>
            <person name="Uohara A."/>
            <person name="Ohji S."/>
            <person name="Ichikawa N."/>
        </authorList>
    </citation>
    <scope>NUCLEOTIDE SEQUENCE [LARGE SCALE GENOMIC DNA]</scope>
    <source>
        <strain evidence="4 5">NBRC 16224</strain>
    </source>
</reference>
<dbReference type="InterPro" id="IPR003018">
    <property type="entry name" value="GAF"/>
</dbReference>
<organism evidence="4 5">
    <name type="scientific">Pseudonocardia asaccharolytica DSM 44247 = NBRC 16224</name>
    <dbReference type="NCBI Taxonomy" id="1123024"/>
    <lineage>
        <taxon>Bacteria</taxon>
        <taxon>Bacillati</taxon>
        <taxon>Actinomycetota</taxon>
        <taxon>Actinomycetes</taxon>
        <taxon>Pseudonocardiales</taxon>
        <taxon>Pseudonocardiaceae</taxon>
        <taxon>Pseudonocardia</taxon>
    </lineage>
</organism>
<dbReference type="InterPro" id="IPR029016">
    <property type="entry name" value="GAF-like_dom_sf"/>
</dbReference>
<evidence type="ECO:0008006" key="6">
    <source>
        <dbReference type="Google" id="ProtNLM"/>
    </source>
</evidence>
<dbReference type="PANTHER" id="PTHR43156:SF2">
    <property type="entry name" value="STAGE II SPORULATION PROTEIN E"/>
    <property type="match status" value="1"/>
</dbReference>
<dbReference type="OrthoDB" id="118142at2"/>
<dbReference type="InterPro" id="IPR035965">
    <property type="entry name" value="PAS-like_dom_sf"/>
</dbReference>
<sequence length="725" mass="77482">MPTGDLLSDPERLAAVDQALPIAQADRAALDRLAKLAALVLDAPVGVVTLIATAQQYLVGLTGLREPYATLRRMPVGTGYCPATLLAGGPRYIEDAAKDPELSGSSGHAELGFVAYAGVPLRDAAGHLIGTLCVADTRARRWRPVDRRALEALAESVVSELALHGDIDRRQRLLKAFDNAPAAIAVTHGPDHVLEYRNPAYRTIFGERPPAGLPIAVAHPWLSGPFRTVLDQVLATGETFSATDVSVTLVWPGEQRPRQRFFDCSAIDRDLGLRRGSGVGRVSAADRGLLVVAVEVTDRVEAVRDLQRRARHQELLARASATLNRNLDTAAELRELARVAVPELADLSIVHRLARPVPPGRMPPLPVFTDRVAAAAIPGIELPPLATHVRWTGDGNPIIETIQEGRMLRRPIATPAVPRWSLPPSAAATIHSGLNYVVAAPVIVDGLVAAIVVFGVCHDRPLWTDDELGALGEIARFAGRALEHGLSYERTRASALVLQRSLLTDPPEVPGLELSARYQPAGHDEVGGDWYDAFPLGSDNGLAVVIGDVVGHDITAAAAMGQLRASLRTLALDRADGPAGVLDRLGVINDRLRITQFATLVHAELSQAGDGWRMRWAVAGHPPPFLVTPGARPRLLTEATGMALVAGLARPRTEAETALPPGSTLLLYTDGLVERPDTDLYRSIVALEVRAAAAMELPIEKLCDELLRGAPTTDDVALLAIRVPG</sequence>
<evidence type="ECO:0000256" key="1">
    <source>
        <dbReference type="ARBA" id="ARBA00022801"/>
    </source>
</evidence>
<dbReference type="EMBL" id="BJVI01000006">
    <property type="protein sequence ID" value="GEL17108.1"/>
    <property type="molecule type" value="Genomic_DNA"/>
</dbReference>
<dbReference type="STRING" id="1123024.GCA_000423625_01278"/>
<dbReference type="Gene3D" id="3.60.40.10">
    <property type="entry name" value="PPM-type phosphatase domain"/>
    <property type="match status" value="1"/>
</dbReference>
<feature type="domain" description="GAF" evidence="2">
    <location>
        <begin position="318"/>
        <end position="492"/>
    </location>
</feature>
<keyword evidence="1" id="KW-0378">Hydrolase</keyword>
<evidence type="ECO:0000313" key="5">
    <source>
        <dbReference type="Proteomes" id="UP000321328"/>
    </source>
</evidence>
<dbReference type="Proteomes" id="UP000321328">
    <property type="component" value="Unassembled WGS sequence"/>
</dbReference>